<organism evidence="2 3">
    <name type="scientific">Haloactinomyces albus</name>
    <dbReference type="NCBI Taxonomy" id="1352928"/>
    <lineage>
        <taxon>Bacteria</taxon>
        <taxon>Bacillati</taxon>
        <taxon>Actinomycetota</taxon>
        <taxon>Actinomycetes</taxon>
        <taxon>Actinopolysporales</taxon>
        <taxon>Actinopolysporaceae</taxon>
        <taxon>Haloactinomyces</taxon>
    </lineage>
</organism>
<protein>
    <submittedName>
        <fullName evidence="2">Uncharacterized protein</fullName>
    </submittedName>
</protein>
<name>A0AAE4CPY7_9ACTN</name>
<evidence type="ECO:0000313" key="2">
    <source>
        <dbReference type="EMBL" id="MDR7303552.1"/>
    </source>
</evidence>
<evidence type="ECO:0000313" key="3">
    <source>
        <dbReference type="Proteomes" id="UP001180845"/>
    </source>
</evidence>
<reference evidence="2" key="1">
    <citation type="submission" date="2023-07" db="EMBL/GenBank/DDBJ databases">
        <title>Sequencing the genomes of 1000 actinobacteria strains.</title>
        <authorList>
            <person name="Klenk H.-P."/>
        </authorList>
    </citation>
    <scope>NUCLEOTIDE SEQUENCE</scope>
    <source>
        <strain evidence="2">DSM 45977</strain>
    </source>
</reference>
<keyword evidence="3" id="KW-1185">Reference proteome</keyword>
<sequence length="152" mass="16462">MAHSRMAAEIAEQPAAADAVQSALPLAHGLRLEPAVAVPGHLELDAADLGDQRLRPGAVAGLKLKASNFAAFRTLAAALTCYKNSPHETRSYALHPKTSTRSTWSLLRTRPPPPGWRSSGTADCTLAPRRLRRVPGHLRTRRSGRRGWTVHP</sequence>
<dbReference type="Proteomes" id="UP001180845">
    <property type="component" value="Unassembled WGS sequence"/>
</dbReference>
<accession>A0AAE4CPY7</accession>
<evidence type="ECO:0000256" key="1">
    <source>
        <dbReference type="SAM" id="MobiDB-lite"/>
    </source>
</evidence>
<gene>
    <name evidence="2" type="ORF">JOF55_003733</name>
</gene>
<feature type="region of interest" description="Disordered" evidence="1">
    <location>
        <begin position="94"/>
        <end position="123"/>
    </location>
</feature>
<dbReference type="AlphaFoldDB" id="A0AAE4CPY7"/>
<feature type="compositionally biased region" description="Low complexity" evidence="1">
    <location>
        <begin position="99"/>
        <end position="109"/>
    </location>
</feature>
<comment type="caution">
    <text evidence="2">The sequence shown here is derived from an EMBL/GenBank/DDBJ whole genome shotgun (WGS) entry which is preliminary data.</text>
</comment>
<dbReference type="EMBL" id="JAVDXW010000001">
    <property type="protein sequence ID" value="MDR7303552.1"/>
    <property type="molecule type" value="Genomic_DNA"/>
</dbReference>
<proteinExistence type="predicted"/>